<dbReference type="InterPro" id="IPR027417">
    <property type="entry name" value="P-loop_NTPase"/>
</dbReference>
<dbReference type="Gene3D" id="1.25.40.10">
    <property type="entry name" value="Tetratricopeptide repeat domain"/>
    <property type="match status" value="1"/>
</dbReference>
<dbReference type="Gene3D" id="3.40.50.300">
    <property type="entry name" value="P-loop containing nucleotide triphosphate hydrolases"/>
    <property type="match status" value="1"/>
</dbReference>
<keyword evidence="2" id="KW-0175">Coiled coil</keyword>
<feature type="repeat" description="TPR" evidence="1">
    <location>
        <begin position="866"/>
        <end position="899"/>
    </location>
</feature>
<evidence type="ECO:0000259" key="3">
    <source>
        <dbReference type="Pfam" id="PF13401"/>
    </source>
</evidence>
<gene>
    <name evidence="4" type="ORF">NF27_AK00030</name>
</gene>
<dbReference type="EMBL" id="JSWE01000011">
    <property type="protein sequence ID" value="KIE06271.1"/>
    <property type="molecule type" value="Genomic_DNA"/>
</dbReference>
<dbReference type="SUPFAM" id="SSF52540">
    <property type="entry name" value="P-loop containing nucleoside triphosphate hydrolases"/>
    <property type="match status" value="1"/>
</dbReference>
<dbReference type="STRING" id="86105.NF27_AK00030"/>
<evidence type="ECO:0000256" key="1">
    <source>
        <dbReference type="PROSITE-ProRule" id="PRU00339"/>
    </source>
</evidence>
<comment type="caution">
    <text evidence="4">The sequence shown here is derived from an EMBL/GenBank/DDBJ whole genome shotgun (WGS) entry which is preliminary data.</text>
</comment>
<evidence type="ECO:0000256" key="2">
    <source>
        <dbReference type="SAM" id="Coils"/>
    </source>
</evidence>
<feature type="coiled-coil region" evidence="2">
    <location>
        <begin position="768"/>
        <end position="795"/>
    </location>
</feature>
<evidence type="ECO:0000313" key="5">
    <source>
        <dbReference type="Proteomes" id="UP000031258"/>
    </source>
</evidence>
<evidence type="ECO:0000313" key="4">
    <source>
        <dbReference type="EMBL" id="KIE06271.1"/>
    </source>
</evidence>
<dbReference type="InterPro" id="IPR011990">
    <property type="entry name" value="TPR-like_helical_dom_sf"/>
</dbReference>
<proteinExistence type="predicted"/>
<reference evidence="4 5" key="1">
    <citation type="submission" date="2014-11" db="EMBL/GenBank/DDBJ databases">
        <title>A Rickettsiales Symbiont of Amoebae With Ancient Features.</title>
        <authorList>
            <person name="Schulz F."/>
            <person name="Martijn J."/>
            <person name="Wascher F."/>
            <person name="Kostanjsek R."/>
            <person name="Ettema T.J."/>
            <person name="Horn M."/>
        </authorList>
    </citation>
    <scope>NUCLEOTIDE SEQUENCE [LARGE SCALE GENOMIC DNA]</scope>
    <source>
        <strain evidence="4 5">UWC36</strain>
    </source>
</reference>
<keyword evidence="1" id="KW-0802">TPR repeat</keyword>
<dbReference type="InterPro" id="IPR019734">
    <property type="entry name" value="TPR_rpt"/>
</dbReference>
<accession>A0A0C1N1K5</accession>
<name>A0A0C1N1K5_9RICK</name>
<dbReference type="InterPro" id="IPR049945">
    <property type="entry name" value="AAA_22"/>
</dbReference>
<organism evidence="4 5">
    <name type="scientific">Candidatus Jidaibacter acanthamoebae</name>
    <dbReference type="NCBI Taxonomy" id="86105"/>
    <lineage>
        <taxon>Bacteria</taxon>
        <taxon>Pseudomonadati</taxon>
        <taxon>Pseudomonadota</taxon>
        <taxon>Alphaproteobacteria</taxon>
        <taxon>Rickettsiales</taxon>
        <taxon>Candidatus Midichloriaceae</taxon>
        <taxon>Candidatus Jidaibacter</taxon>
    </lineage>
</organism>
<dbReference type="SMART" id="SM00028">
    <property type="entry name" value="TPR"/>
    <property type="match status" value="1"/>
</dbReference>
<dbReference type="SUPFAM" id="SSF48452">
    <property type="entry name" value="TPR-like"/>
    <property type="match status" value="1"/>
</dbReference>
<sequence length="1008" mass="117210">MMRSGLHNTNIAFRRVATNVDVPERLLAHRDISSLLRSLGGSVAQQVKRISLIGIDNTTVLFSREFYLNTRLVTGRTNSFVYNKSGGMEEVFPGKSKTKLYYESKRDLKRNFCTNTEPKNRSALKEKLVGNVRTILSSAVGGVVGGLIGYNADTLLPSSFILNRQKKLRRLLGTERLELEVKNILPPIRDYTDFIERKQAITNLEKGFLILEKDYKIQEILITGEQGSGKTELAEEYANKYAEKIGEALPDNTKTIKIFKVESKDDFQREFREFARELGVQIEDNNDEDIISEVHKKLIDRPYWLIIFDNLGNSIDSQELDYQFIEKYIPKGEWHKGRVIITSRDHEIIPENKRYIIKIVDTTSSEYRFLKEEVIQLIDKVIGEGHKDYGSRYGWKEKLGASLGYLPHAINKAAAYIRYKEGENIISYIENIRKELGLKEGEYPDVRDNDKKIKYYEKINNVVNNLSKAEISKNTIALDILKFVELLNPDSIQTELLKIRFKEVKEDKFIEALELLKDYKLLEEKGNNQWKLHRSMVPSIDVIKTEKKEQLNKIIEFFKNNFKRDNTGQQAKNKNALFVPHVVTLLFYQDKVFGKSKSAEYVYFKVALASHYMMTGRSIKAREILETSKEFLEKLAEEGLNDSDKDKLKEFKEHLSKLKWCILDFIKIQEEKRILNEQINIICNGLKNEDEKLLTIYSQTLYHLGRTYFDIGGESDIYRYYLQQAVAVREVIDRKIGGNGNIAENQFNENGMDSILVQRNGILEFKHKTENNNNLEDIITEYNKLEKKIVDVKNKWSCRSEKFRIRQKIAAGKKSYQEKKRECDRAVQEMYKDEDYIDKGEGDFITSEDVFSYLTEGDRKSDTRQAKYLNDMGKLLYITGEYKEALKFYNKSIDIEQEKKSISLELGEAYLGVAKAYVAYKDKKDITQEQEIIINSDFAKADAYKKEEILLDIANSAIKRCFRIQDEIGISKNHEQRREAIELSNIILDSNYISKVERQAQRNDMYII</sequence>
<dbReference type="Proteomes" id="UP000031258">
    <property type="component" value="Unassembled WGS sequence"/>
</dbReference>
<dbReference type="Pfam" id="PF13401">
    <property type="entry name" value="AAA_22"/>
    <property type="match status" value="1"/>
</dbReference>
<dbReference type="AlphaFoldDB" id="A0A0C1N1K5"/>
<protein>
    <recommendedName>
        <fullName evidence="3">ORC1/DEAH AAA+ ATPase domain-containing protein</fullName>
    </recommendedName>
</protein>
<dbReference type="GO" id="GO:0016887">
    <property type="term" value="F:ATP hydrolysis activity"/>
    <property type="evidence" value="ECO:0007669"/>
    <property type="project" value="InterPro"/>
</dbReference>
<dbReference type="PROSITE" id="PS50005">
    <property type="entry name" value="TPR"/>
    <property type="match status" value="1"/>
</dbReference>
<keyword evidence="5" id="KW-1185">Reference proteome</keyword>
<feature type="domain" description="ORC1/DEAH AAA+ ATPase" evidence="3">
    <location>
        <begin position="220"/>
        <end position="311"/>
    </location>
</feature>